<comment type="subcellular location">
    <subcellularLocation>
        <location evidence="1">Mitochondrion inner membrane</location>
        <topology evidence="1">Peripheral membrane protein</topology>
        <orientation evidence="1">Intermembrane side</orientation>
    </subcellularLocation>
</comment>
<protein>
    <recommendedName>
        <fullName evidence="1">Mitochondrial import inner membrane translocase subunit</fullName>
    </recommendedName>
</protein>
<dbReference type="SUPFAM" id="SSF144122">
    <property type="entry name" value="Tim10-like"/>
    <property type="match status" value="1"/>
</dbReference>
<organism evidence="3">
    <name type="scientific">Favella ehrenbergii</name>
    <dbReference type="NCBI Taxonomy" id="182087"/>
    <lineage>
        <taxon>Eukaryota</taxon>
        <taxon>Sar</taxon>
        <taxon>Alveolata</taxon>
        <taxon>Ciliophora</taxon>
        <taxon>Intramacronucleata</taxon>
        <taxon>Spirotrichea</taxon>
        <taxon>Choreotrichia</taxon>
        <taxon>Tintinnida</taxon>
        <taxon>Xystonellidae</taxon>
        <taxon>Favella</taxon>
    </lineage>
</organism>
<dbReference type="InterPro" id="IPR004217">
    <property type="entry name" value="Tim10-like"/>
</dbReference>
<keyword evidence="1" id="KW-0813">Transport</keyword>
<reference evidence="3" key="1">
    <citation type="submission" date="2021-01" db="EMBL/GenBank/DDBJ databases">
        <authorList>
            <person name="Corre E."/>
            <person name="Pelletier E."/>
            <person name="Niang G."/>
            <person name="Scheremetjew M."/>
            <person name="Finn R."/>
            <person name="Kale V."/>
            <person name="Holt S."/>
            <person name="Cochrane G."/>
            <person name="Meng A."/>
            <person name="Brown T."/>
            <person name="Cohen L."/>
        </authorList>
    </citation>
    <scope>NUCLEOTIDE SEQUENCE</scope>
    <source>
        <strain evidence="3">Fehren 1</strain>
    </source>
</reference>
<comment type="similarity">
    <text evidence="1">Belongs to the small Tim family.</text>
</comment>
<keyword evidence="1" id="KW-0653">Protein transport</keyword>
<comment type="subunit">
    <text evidence="1">Heterohexamer.</text>
</comment>
<dbReference type="GO" id="GO:0015031">
    <property type="term" value="P:protein transport"/>
    <property type="evidence" value="ECO:0007669"/>
    <property type="project" value="UniProtKB-KW"/>
</dbReference>
<sequence>MAEEMDSNMRQFLSDRRLSIADLAKKASSESSETAAERRERLRALAIEKREAELSQLRMEDRYETQVQENFALLTNLHEACFTKCGRRDDVSYLTMAEGICFRNCLNKFNTWYPRLGEQTQDAAFKTYWGLTQELEQEVKKN</sequence>
<name>A0A7S3HXS9_9SPIT</name>
<comment type="function">
    <text evidence="1">Mitochondrial intermembrane chaperone that participates in the import and insertion of some multi-pass transmembrane proteins into the mitochondrial inner membrane. Also required for the transfer of beta-barrel precursors from the TOM complex to the sorting and assembly machinery (SAM complex) of the outer membrane. Acts as a chaperone-like protein that protects the hydrophobic precursors from aggregation and guide them through the mitochondrial intermembrane space.</text>
</comment>
<evidence type="ECO:0000259" key="2">
    <source>
        <dbReference type="Pfam" id="PF02953"/>
    </source>
</evidence>
<accession>A0A7S3HXS9</accession>
<dbReference type="EMBL" id="HBIE01008254">
    <property type="protein sequence ID" value="CAE0307736.1"/>
    <property type="molecule type" value="Transcribed_RNA"/>
</dbReference>
<dbReference type="AlphaFoldDB" id="A0A7S3HXS9"/>
<dbReference type="Pfam" id="PF02953">
    <property type="entry name" value="zf-Tim10_DDP"/>
    <property type="match status" value="1"/>
</dbReference>
<feature type="domain" description="Tim10-like" evidence="2">
    <location>
        <begin position="64"/>
        <end position="116"/>
    </location>
</feature>
<keyword evidence="1" id="KW-0811">Translocation</keyword>
<evidence type="ECO:0000256" key="1">
    <source>
        <dbReference type="RuleBase" id="RU367043"/>
    </source>
</evidence>
<dbReference type="GO" id="GO:0005743">
    <property type="term" value="C:mitochondrial inner membrane"/>
    <property type="evidence" value="ECO:0007669"/>
    <property type="project" value="UniProtKB-SubCell"/>
</dbReference>
<keyword evidence="1" id="KW-0496">Mitochondrion</keyword>
<proteinExistence type="inferred from homology"/>
<keyword evidence="1" id="KW-0999">Mitochondrion inner membrane</keyword>
<evidence type="ECO:0000313" key="3">
    <source>
        <dbReference type="EMBL" id="CAE0307736.1"/>
    </source>
</evidence>
<gene>
    <name evidence="3" type="ORF">FEHR0123_LOCUS2643</name>
</gene>
<dbReference type="InterPro" id="IPR035427">
    <property type="entry name" value="Tim10-like_dom_sf"/>
</dbReference>
<keyword evidence="1" id="KW-1015">Disulfide bond</keyword>
<comment type="domain">
    <text evidence="1">The twin CX3C motif contains 4 conserved Cys residues that form 2 disulfide bonds in the mitochondrial intermembrane space.</text>
</comment>
<keyword evidence="1" id="KW-0143">Chaperone</keyword>
<dbReference type="Gene3D" id="1.10.287.810">
    <property type="entry name" value="Mitochondrial import inner membrane translocase subunit tim13 like domains"/>
    <property type="match status" value="1"/>
</dbReference>
<keyword evidence="1" id="KW-0472">Membrane</keyword>